<feature type="transmembrane region" description="Helical" evidence="6">
    <location>
        <begin position="308"/>
        <end position="327"/>
    </location>
</feature>
<dbReference type="PANTHER" id="PTHR46726:SF1">
    <property type="entry name" value="TWO-PORE CALCIUM CHANNEL 3"/>
    <property type="match status" value="1"/>
</dbReference>
<evidence type="ECO:0000259" key="7">
    <source>
        <dbReference type="Pfam" id="PF00520"/>
    </source>
</evidence>
<evidence type="ECO:0000256" key="6">
    <source>
        <dbReference type="SAM" id="Phobius"/>
    </source>
</evidence>
<feature type="transmembrane region" description="Helical" evidence="6">
    <location>
        <begin position="264"/>
        <end position="287"/>
    </location>
</feature>
<comment type="subcellular location">
    <subcellularLocation>
        <location evidence="1">Membrane</location>
        <topology evidence="1">Multi-pass membrane protein</topology>
    </subcellularLocation>
</comment>
<comment type="caution">
    <text evidence="8">The sequence shown here is derived from an EMBL/GenBank/DDBJ whole genome shotgun (WGS) entry which is preliminary data.</text>
</comment>
<protein>
    <recommendedName>
        <fullName evidence="7">Ion transport domain-containing protein</fullName>
    </recommendedName>
</protein>
<dbReference type="GO" id="GO:0005216">
    <property type="term" value="F:monoatomic ion channel activity"/>
    <property type="evidence" value="ECO:0007669"/>
    <property type="project" value="InterPro"/>
</dbReference>
<evidence type="ECO:0000313" key="8">
    <source>
        <dbReference type="EMBL" id="KAF0738405.1"/>
    </source>
</evidence>
<accession>A0A6G0XEA7</accession>
<sequence length="843" mass="96399">MDKRDEETSPPLSESTPLLSGNVQIEVSNSLKENQDKWKSLMQIDETGNTAQEMADDITDALEALKFFDDGDFPRTRADIARSISLSNVVYSPMNHVVHQTVDVDKYLVAASFIQDGIHGRKIGYRIDAQALRMVQWFHSLWYRYLFTAISVGCCALAFVEDVHGSNSYLWLEIIFLTAFSLDVYIRYAMSSDKTKAQFRKREPWATLRFGLLVLTFLDIGLNLCGVPFAQMRYSRIFRPFMVIARRRNIRVVFASCIRALKDVMVILALLLCVVMFFGLMGFLLFADSSVMLNVPYFATLGNSMYNMLLIQSCLPVLMTVMEPYYIQSQWSSIYFVIFVLFTNFFLVKLTIAVSYRTYKKNTEKMLFKRLQKRKIALSKAFELLSDDAAMADPLAIPTVSIESWLKVCQHLKPEWSAEEAEVVFFSSDIHQTRSVDFTQFIQLASIFVNAHVSQRRRRSTFVQGMRVWQHRARNVLLAQTTIYGCPVIYMEVFVGFLICLSVVQATQVNNYALTKSLNHTWRMVGIVLLSLFTVEIAAKLFAFGREEFFNRPFCKFDIVVAGVGWLFYVLTSVNPTFPIVFYDLALAVRSLRVLKLLNLIPPFHNILWTLNRIMPLIWQLTLVILAVVYAFAIVAQGLYGNLLVNFPIARKAQAAAWYLHKEEFQLDTFEHCLVTLFEEATLAGWNSIMDAVYLLTQRSTTLVFFFTYRIAISNILLPIFVGFLVESFSSNQKPATDEEKMDQHTTTVVPSVVSAAPVKPVKYRMTFNRRTSDVQSAMFDFSDKKIQADQYERKIKALVATLDERNEEINQLRAQLNASSVSTEDSATTRSTLSPMPSSEMV</sequence>
<feature type="domain" description="Ion transport" evidence="7">
    <location>
        <begin position="140"/>
        <end position="364"/>
    </location>
</feature>
<keyword evidence="2 6" id="KW-0812">Transmembrane</keyword>
<evidence type="ECO:0000256" key="1">
    <source>
        <dbReference type="ARBA" id="ARBA00004141"/>
    </source>
</evidence>
<dbReference type="Proteomes" id="UP000481153">
    <property type="component" value="Unassembled WGS sequence"/>
</dbReference>
<evidence type="ECO:0000256" key="3">
    <source>
        <dbReference type="ARBA" id="ARBA00022989"/>
    </source>
</evidence>
<feature type="transmembrane region" description="Helical" evidence="6">
    <location>
        <begin position="142"/>
        <end position="160"/>
    </location>
</feature>
<dbReference type="SUPFAM" id="SSF81324">
    <property type="entry name" value="Voltage-gated potassium channels"/>
    <property type="match status" value="2"/>
</dbReference>
<dbReference type="InterPro" id="IPR005821">
    <property type="entry name" value="Ion_trans_dom"/>
</dbReference>
<dbReference type="Pfam" id="PF00520">
    <property type="entry name" value="Ion_trans"/>
    <property type="match status" value="2"/>
</dbReference>
<evidence type="ECO:0000313" key="9">
    <source>
        <dbReference type="Proteomes" id="UP000481153"/>
    </source>
</evidence>
<dbReference type="EMBL" id="VJMJ01000075">
    <property type="protein sequence ID" value="KAF0738405.1"/>
    <property type="molecule type" value="Genomic_DNA"/>
</dbReference>
<feature type="domain" description="Ion transport" evidence="7">
    <location>
        <begin position="490"/>
        <end position="733"/>
    </location>
</feature>
<evidence type="ECO:0000256" key="2">
    <source>
        <dbReference type="ARBA" id="ARBA00022692"/>
    </source>
</evidence>
<feature type="transmembrane region" description="Helical" evidence="6">
    <location>
        <begin position="333"/>
        <end position="356"/>
    </location>
</feature>
<dbReference type="Gene3D" id="1.20.120.350">
    <property type="entry name" value="Voltage-gated potassium channels. Chain C"/>
    <property type="match status" value="1"/>
</dbReference>
<feature type="transmembrane region" description="Helical" evidence="6">
    <location>
        <begin position="524"/>
        <end position="542"/>
    </location>
</feature>
<name>A0A6G0XEA7_9STRA</name>
<dbReference type="PANTHER" id="PTHR46726">
    <property type="entry name" value="TWO PORE CHANNEL 3"/>
    <property type="match status" value="1"/>
</dbReference>
<gene>
    <name evidence="8" type="ORF">Ae201684_005757</name>
</gene>
<dbReference type="Gene3D" id="1.10.287.70">
    <property type="match status" value="2"/>
</dbReference>
<organism evidence="8 9">
    <name type="scientific">Aphanomyces euteiches</name>
    <dbReference type="NCBI Taxonomy" id="100861"/>
    <lineage>
        <taxon>Eukaryota</taxon>
        <taxon>Sar</taxon>
        <taxon>Stramenopiles</taxon>
        <taxon>Oomycota</taxon>
        <taxon>Saprolegniomycetes</taxon>
        <taxon>Saprolegniales</taxon>
        <taxon>Verrucalvaceae</taxon>
        <taxon>Aphanomyces</taxon>
    </lineage>
</organism>
<dbReference type="InterPro" id="IPR027359">
    <property type="entry name" value="Volt_channel_dom_sf"/>
</dbReference>
<evidence type="ECO:0000256" key="5">
    <source>
        <dbReference type="SAM" id="MobiDB-lite"/>
    </source>
</evidence>
<feature type="transmembrane region" description="Helical" evidence="6">
    <location>
        <begin position="703"/>
        <end position="726"/>
    </location>
</feature>
<proteinExistence type="predicted"/>
<dbReference type="GO" id="GO:0016020">
    <property type="term" value="C:membrane"/>
    <property type="evidence" value="ECO:0007669"/>
    <property type="project" value="UniProtKB-SubCell"/>
</dbReference>
<feature type="transmembrane region" description="Helical" evidence="6">
    <location>
        <begin position="554"/>
        <end position="571"/>
    </location>
</feature>
<feature type="region of interest" description="Disordered" evidence="5">
    <location>
        <begin position="817"/>
        <end position="843"/>
    </location>
</feature>
<reference evidence="8 9" key="1">
    <citation type="submission" date="2019-07" db="EMBL/GenBank/DDBJ databases">
        <title>Genomics analysis of Aphanomyces spp. identifies a new class of oomycete effector associated with host adaptation.</title>
        <authorList>
            <person name="Gaulin E."/>
        </authorList>
    </citation>
    <scope>NUCLEOTIDE SEQUENCE [LARGE SCALE GENOMIC DNA]</scope>
    <source>
        <strain evidence="8 9">ATCC 201684</strain>
    </source>
</reference>
<keyword evidence="3 6" id="KW-1133">Transmembrane helix</keyword>
<dbReference type="AlphaFoldDB" id="A0A6G0XEA7"/>
<evidence type="ECO:0000256" key="4">
    <source>
        <dbReference type="ARBA" id="ARBA00023136"/>
    </source>
</evidence>
<feature type="transmembrane region" description="Helical" evidence="6">
    <location>
        <begin position="166"/>
        <end position="186"/>
    </location>
</feature>
<feature type="transmembrane region" description="Helical" evidence="6">
    <location>
        <begin position="476"/>
        <end position="504"/>
    </location>
</feature>
<feature type="compositionally biased region" description="Low complexity" evidence="5">
    <location>
        <begin position="9"/>
        <end position="20"/>
    </location>
</feature>
<feature type="transmembrane region" description="Helical" evidence="6">
    <location>
        <begin position="207"/>
        <end position="230"/>
    </location>
</feature>
<dbReference type="VEuPathDB" id="FungiDB:AeMF1_010962"/>
<keyword evidence="4 6" id="KW-0472">Membrane</keyword>
<keyword evidence="9" id="KW-1185">Reference proteome</keyword>
<feature type="region of interest" description="Disordered" evidence="5">
    <location>
        <begin position="1"/>
        <end position="20"/>
    </location>
</feature>
<feature type="transmembrane region" description="Helical" evidence="6">
    <location>
        <begin position="616"/>
        <end position="640"/>
    </location>
</feature>